<dbReference type="InterPro" id="IPR051838">
    <property type="entry name" value="ARTD_PARP"/>
</dbReference>
<dbReference type="Pfam" id="PF00644">
    <property type="entry name" value="PARP"/>
    <property type="match status" value="1"/>
</dbReference>
<protein>
    <recommendedName>
        <fullName evidence="5">Poly [ADP-ribose] polymerase</fullName>
        <shortName evidence="5">PARP</shortName>
        <ecNumber evidence="5">2.4.2.-</ecNumber>
    </recommendedName>
</protein>
<evidence type="ECO:0000313" key="10">
    <source>
        <dbReference type="Proteomes" id="UP000033710"/>
    </source>
</evidence>
<evidence type="ECO:0000256" key="4">
    <source>
        <dbReference type="ARBA" id="ARBA00023027"/>
    </source>
</evidence>
<dbReference type="Gene3D" id="3.90.228.10">
    <property type="match status" value="1"/>
</dbReference>
<evidence type="ECO:0000259" key="8">
    <source>
        <dbReference type="PROSITE" id="PS51059"/>
    </source>
</evidence>
<dbReference type="PANTHER" id="PTHR21328">
    <property type="entry name" value="POLY ADP-RIBOSE POLYMERASE FAMILY, MEMBER PARP"/>
    <property type="match status" value="1"/>
</dbReference>
<keyword evidence="2 5" id="KW-0808">Transferase</keyword>
<dbReference type="GO" id="GO:0016779">
    <property type="term" value="F:nucleotidyltransferase activity"/>
    <property type="evidence" value="ECO:0007669"/>
    <property type="project" value="UniProtKB-KW"/>
</dbReference>
<comment type="caution">
    <text evidence="9">The sequence shown here is derived from an EMBL/GenBank/DDBJ whole genome shotgun (WGS) entry which is preliminary data.</text>
</comment>
<keyword evidence="1 5" id="KW-0328">Glycosyltransferase</keyword>
<dbReference type="Pfam" id="PF00179">
    <property type="entry name" value="UQ_con"/>
    <property type="match status" value="1"/>
</dbReference>
<dbReference type="PROSITE" id="PS51059">
    <property type="entry name" value="PARP_CATALYTIC"/>
    <property type="match status" value="1"/>
</dbReference>
<dbReference type="SUPFAM" id="SSF54495">
    <property type="entry name" value="UBC-like"/>
    <property type="match status" value="1"/>
</dbReference>
<dbReference type="Proteomes" id="UP000033710">
    <property type="component" value="Unassembled WGS sequence"/>
</dbReference>
<dbReference type="PROSITE" id="PS50127">
    <property type="entry name" value="UBC_2"/>
    <property type="match status" value="1"/>
</dbReference>
<keyword evidence="4 5" id="KW-0520">NAD</keyword>
<sequence>MPRRALVADVEVISAQASSGALPYIKHITFDSTDDIVTVDLRYQQLTLPVVVTIICGDIDSYPSSKSYFLSLDHAPDGYNQALTKVQSANEIRTLSEVIQQVHKAFVRLQDKARSGKLPTAEDVIIIHDSDSENDSGSIGVQVPKTTSSSAYLNRRRRKKSPATDSPRLGGEQVSLDCDSDDETIRSGQLTISPSKALGHRWANSSAGLPHQTSSVNITTAKKSASSGQNGIDDVLGEAGYASDDSGLYDSCDVGDADDAEDNSFIYYSSVGQPHPRTERISVDLTAVRQNGYYFGVLSGMDEASTENLLAISVRTSDLGLSPQMLLAWDLDPDMFIVMLIRLTSRYMGYESLINSSQSDVGLSFRIGKCAAYKPFLSDANEAFGISNNSQDNLLPDKTGATFSKILISKSLASFMNGHFLNLARYHEDTACSWADAVDAVVNGRSPNRNKGDACLPASGNDNASDNRQKSFPLLAMQFAMDQLTNCTAYCQVCHNLVEDKLRSLKPTVCSRDLCLFQYMSLGMGRSAEYEILCQPNVVDLLINFCYAALRSSLTAAIDPVRAYPTCLPLKIVDWHDPHSGVYSRHIGNRTSFILSKSADSKSSIQKFKPGQWVAVVLGRLAANLSYNILLGSTHEANGSGSKEELQPSLPHSDLRHAIVTGVDEENSTVYVHHFDDESTTIRNRGAEIYRYTKDFDDIPAKDKAAQLLILLDTLPPVTYLKSELEKPSVNDLKSVAGVSPAAAVLLRWIIATNRSCVLQIHEPKLMVKEKRDDGTLAPPENLLQFCFLQGLPEADHEFQQQVAQADNPNHPTLLAWHGSRISNWHSILRTGLDFSITMNGRAYGNGVYFSPDFTVSLQYAGKLKKEPQWPNAFLDLCSVVSLNEIINAPSKFISNTPHYVVQYANWSRCRFLFAKPESTAAPLSQPAPVAGPAPQAVSTLSSTFSAAPYRRPRYKTMAVPSAAQTPLPADTPRLPAGQTLAPTQPQSSIHRWQSSQTSPNAQNEFFQDDPERLLYGPLRGVIVVPNASMPAPSNTWEVTNRHTKRPRTKSPEEITMDASDLAFLANDRGVRRSQNKKQVAAFTVRTESSPTSKIPNGAVVIDLLSDSEADESVLRPSLKLAPVVTTTVSTAKAMPPMPLHVTSFKPGSLDYTSLPQLPLPPWCTPQAQRALGREMDRMQKVQRDTPLSELGWYIDFTRMDNMCQWIVELHSFDRTLPLAADMERLGVQSIVCELRFGADYPMSPPLVRVIRPRFVPFLQGGGGNVTSGGAMCLELLTSTGWLPAYQTDAVLLQVRLAISATDRPARLDARNVHKDYGVAEAFDAYKRAAVMHGWKVPEDMQKRMTF</sequence>
<keyword evidence="3" id="KW-0548">Nucleotidyltransferase</keyword>
<name>A0A0F2MBH0_SPOSC</name>
<evidence type="ECO:0000256" key="2">
    <source>
        <dbReference type="ARBA" id="ARBA00022679"/>
    </source>
</evidence>
<dbReference type="KEGG" id="ssck:SPSK_01377"/>
<evidence type="ECO:0000259" key="7">
    <source>
        <dbReference type="PROSITE" id="PS50127"/>
    </source>
</evidence>
<dbReference type="OrthoDB" id="109543at2759"/>
<evidence type="ECO:0000256" key="3">
    <source>
        <dbReference type="ARBA" id="ARBA00022695"/>
    </source>
</evidence>
<dbReference type="RefSeq" id="XP_016589719.1">
    <property type="nucleotide sequence ID" value="XM_016728292.1"/>
</dbReference>
<dbReference type="CDD" id="cd23802">
    <property type="entry name" value="UBCc_UBE2Q"/>
    <property type="match status" value="1"/>
</dbReference>
<evidence type="ECO:0000256" key="1">
    <source>
        <dbReference type="ARBA" id="ARBA00022676"/>
    </source>
</evidence>
<dbReference type="GeneID" id="27663569"/>
<organism evidence="9 10">
    <name type="scientific">Sporothrix schenckii 1099-18</name>
    <dbReference type="NCBI Taxonomy" id="1397361"/>
    <lineage>
        <taxon>Eukaryota</taxon>
        <taxon>Fungi</taxon>
        <taxon>Dikarya</taxon>
        <taxon>Ascomycota</taxon>
        <taxon>Pezizomycotina</taxon>
        <taxon>Sordariomycetes</taxon>
        <taxon>Sordariomycetidae</taxon>
        <taxon>Ophiostomatales</taxon>
        <taxon>Ophiostomataceae</taxon>
        <taxon>Sporothrix</taxon>
    </lineage>
</organism>
<dbReference type="InterPro" id="IPR000608">
    <property type="entry name" value="UBC"/>
</dbReference>
<feature type="domain" description="PARP catalytic" evidence="8">
    <location>
        <begin position="699"/>
        <end position="1031"/>
    </location>
</feature>
<dbReference type="EMBL" id="AXCR01000005">
    <property type="protein sequence ID" value="KJR87043.1"/>
    <property type="molecule type" value="Genomic_DNA"/>
</dbReference>
<evidence type="ECO:0000313" key="9">
    <source>
        <dbReference type="EMBL" id="KJR87043.1"/>
    </source>
</evidence>
<dbReference type="EC" id="2.4.2.-" evidence="5"/>
<evidence type="ECO:0000256" key="5">
    <source>
        <dbReference type="RuleBase" id="RU362114"/>
    </source>
</evidence>
<proteinExistence type="predicted"/>
<feature type="domain" description="UBC core" evidence="7">
    <location>
        <begin position="1167"/>
        <end position="1346"/>
    </location>
</feature>
<dbReference type="Gene3D" id="3.10.110.10">
    <property type="entry name" value="Ubiquitin Conjugating Enzyme"/>
    <property type="match status" value="1"/>
</dbReference>
<accession>A0A0F2MBH0</accession>
<reference evidence="9 10" key="1">
    <citation type="journal article" date="2014" name="BMC Genomics">
        <title>Comparative genomics of the major fungal agents of human and animal Sporotrichosis: Sporothrix schenckii and Sporothrix brasiliensis.</title>
        <authorList>
            <person name="Teixeira M.M."/>
            <person name="de Almeida L.G."/>
            <person name="Kubitschek-Barreira P."/>
            <person name="Alves F.L."/>
            <person name="Kioshima E.S."/>
            <person name="Abadio A.K."/>
            <person name="Fernandes L."/>
            <person name="Derengowski L.S."/>
            <person name="Ferreira K.S."/>
            <person name="Souza R.C."/>
            <person name="Ruiz J.C."/>
            <person name="de Andrade N.C."/>
            <person name="Paes H.C."/>
            <person name="Nicola A.M."/>
            <person name="Albuquerque P."/>
            <person name="Gerber A.L."/>
            <person name="Martins V.P."/>
            <person name="Peconick L.D."/>
            <person name="Neto A.V."/>
            <person name="Chaucanez C.B."/>
            <person name="Silva P.A."/>
            <person name="Cunha O.L."/>
            <person name="de Oliveira F.F."/>
            <person name="dos Santos T.C."/>
            <person name="Barros A.L."/>
            <person name="Soares M.A."/>
            <person name="de Oliveira L.M."/>
            <person name="Marini M.M."/>
            <person name="Villalobos-Duno H."/>
            <person name="Cunha M.M."/>
            <person name="de Hoog S."/>
            <person name="da Silveira J.F."/>
            <person name="Henrissat B."/>
            <person name="Nino-Vega G.A."/>
            <person name="Cisalpino P.S."/>
            <person name="Mora-Montes H.M."/>
            <person name="Almeida S.R."/>
            <person name="Stajich J.E."/>
            <person name="Lopes-Bezerra L.M."/>
            <person name="Vasconcelos A.T."/>
            <person name="Felipe M.S."/>
        </authorList>
    </citation>
    <scope>NUCLEOTIDE SEQUENCE [LARGE SCALE GENOMIC DNA]</scope>
    <source>
        <strain evidence="9 10">1099-18</strain>
    </source>
</reference>
<evidence type="ECO:0000256" key="6">
    <source>
        <dbReference type="SAM" id="MobiDB-lite"/>
    </source>
</evidence>
<gene>
    <name evidence="9" type="ORF">SPSK_01377</name>
</gene>
<dbReference type="GO" id="GO:0003950">
    <property type="term" value="F:NAD+ poly-ADP-ribosyltransferase activity"/>
    <property type="evidence" value="ECO:0007669"/>
    <property type="project" value="UniProtKB-UniRule"/>
</dbReference>
<reference evidence="9 10" key="2">
    <citation type="journal article" date="2015" name="Eukaryot. Cell">
        <title>Asexual propagation of a virulent clone complex in a human and feline outbreak of sporotrichosis.</title>
        <authorList>
            <person name="Teixeira Mde M."/>
            <person name="Rodrigues A.M."/>
            <person name="Tsui C.K."/>
            <person name="de Almeida L.G."/>
            <person name="Van Diepeningen A.D."/>
            <person name="van den Ende B.G."/>
            <person name="Fernandes G.F."/>
            <person name="Kano R."/>
            <person name="Hamelin R.C."/>
            <person name="Lopes-Bezerra L.M."/>
            <person name="Vasconcelos A.T."/>
            <person name="de Hoog S."/>
            <person name="de Camargo Z.P."/>
            <person name="Felipe M.S."/>
        </authorList>
    </citation>
    <scope>NUCLEOTIDE SEQUENCE [LARGE SCALE GENOMIC DNA]</scope>
    <source>
        <strain evidence="9 10">1099-18</strain>
    </source>
</reference>
<dbReference type="VEuPathDB" id="FungiDB:SPSK_01377"/>
<dbReference type="SUPFAM" id="SSF56399">
    <property type="entry name" value="ADP-ribosylation"/>
    <property type="match status" value="1"/>
</dbReference>
<dbReference type="InterPro" id="IPR016135">
    <property type="entry name" value="UBQ-conjugating_enzyme/RWD"/>
</dbReference>
<feature type="compositionally biased region" description="Polar residues" evidence="6">
    <location>
        <begin position="135"/>
        <end position="152"/>
    </location>
</feature>
<dbReference type="InterPro" id="IPR012317">
    <property type="entry name" value="Poly(ADP-ribose)pol_cat_dom"/>
</dbReference>
<feature type="region of interest" description="Disordered" evidence="6">
    <location>
        <begin position="133"/>
        <end position="181"/>
    </location>
</feature>